<dbReference type="EMBL" id="CP008953">
    <property type="protein sequence ID" value="AIG78434.1"/>
    <property type="molecule type" value="Genomic_DNA"/>
</dbReference>
<dbReference type="AlphaFoldDB" id="A0A075V1G4"/>
<dbReference type="InterPro" id="IPR035405">
    <property type="entry name" value="GP70"/>
</dbReference>
<protein>
    <submittedName>
        <fullName evidence="1">Uncharacterized protein</fullName>
    </submittedName>
</protein>
<keyword evidence="2" id="KW-1185">Reference proteome</keyword>
<gene>
    <name evidence="1" type="ORF">AJAP_27975</name>
</gene>
<accession>A0A075V1G4</accession>
<evidence type="ECO:0000313" key="2">
    <source>
        <dbReference type="Proteomes" id="UP000028492"/>
    </source>
</evidence>
<reference evidence="1 2" key="1">
    <citation type="journal article" date="2014" name="J. Biotechnol.">
        <title>Complete genome sequence of the actinobacterium Amycolatopsis japonica MG417-CF17(T) (=DSM 44213T) producing (S,S)-N,N'-ethylenediaminedisuccinic acid.</title>
        <authorList>
            <person name="Stegmann E."/>
            <person name="Albersmeier A."/>
            <person name="Spohn M."/>
            <person name="Gert H."/>
            <person name="Weber T."/>
            <person name="Wohlleben W."/>
            <person name="Kalinowski J."/>
            <person name="Ruckert C."/>
        </authorList>
    </citation>
    <scope>NUCLEOTIDE SEQUENCE [LARGE SCALE GENOMIC DNA]</scope>
    <source>
        <strain evidence="2">MG417-CF17 (DSM 44213)</strain>
    </source>
</reference>
<dbReference type="KEGG" id="aja:AJAP_27975"/>
<dbReference type="Proteomes" id="UP000028492">
    <property type="component" value="Chromosome"/>
</dbReference>
<evidence type="ECO:0000313" key="1">
    <source>
        <dbReference type="EMBL" id="AIG78434.1"/>
    </source>
</evidence>
<organism evidence="1 2">
    <name type="scientific">Amycolatopsis japonica</name>
    <dbReference type="NCBI Taxonomy" id="208439"/>
    <lineage>
        <taxon>Bacteria</taxon>
        <taxon>Bacillati</taxon>
        <taxon>Actinomycetota</taxon>
        <taxon>Actinomycetes</taxon>
        <taxon>Pseudonocardiales</taxon>
        <taxon>Pseudonocardiaceae</taxon>
        <taxon>Amycolatopsis</taxon>
        <taxon>Amycolatopsis japonica group</taxon>
    </lineage>
</organism>
<dbReference type="STRING" id="208439.AJAP_27975"/>
<dbReference type="RefSeq" id="WP_038516666.1">
    <property type="nucleotide sequence ID" value="NZ_CP008953.1"/>
</dbReference>
<sequence length="115" mass="12805">MSELREGLVAYSPTRVSAALLKGKEGWTLSVKRSVLVRDDDVLYAPVLVVLDEHCTTEVSSDTEADEGMMFGRAVRTRWRVWTECPDELHDCAALPIPSAREGTEEVVVDRTVVK</sequence>
<dbReference type="Pfam" id="PF17429">
    <property type="entry name" value="GP70"/>
    <property type="match status" value="1"/>
</dbReference>
<proteinExistence type="predicted"/>
<dbReference type="HOGENOM" id="CLU_2103861_0_0_11"/>
<name>A0A075V1G4_9PSEU</name>